<feature type="modified residue" description="4-aspartylphosphate" evidence="2">
    <location>
        <position position="60"/>
    </location>
</feature>
<dbReference type="InterPro" id="IPR001789">
    <property type="entry name" value="Sig_transdc_resp-reg_receiver"/>
</dbReference>
<dbReference type="Proteomes" id="UP000177707">
    <property type="component" value="Unassembled WGS sequence"/>
</dbReference>
<keyword evidence="3" id="KW-0812">Transmembrane</keyword>
<evidence type="ECO:0000256" key="3">
    <source>
        <dbReference type="SAM" id="Phobius"/>
    </source>
</evidence>
<dbReference type="InterPro" id="IPR011006">
    <property type="entry name" value="CheY-like_superfamily"/>
</dbReference>
<dbReference type="SMART" id="SM00448">
    <property type="entry name" value="REC"/>
    <property type="match status" value="1"/>
</dbReference>
<comment type="caution">
    <text evidence="5">The sequence shown here is derived from an EMBL/GenBank/DDBJ whole genome shotgun (WGS) entry which is preliminary data.</text>
</comment>
<dbReference type="Pfam" id="PF00072">
    <property type="entry name" value="Response_reg"/>
    <property type="match status" value="1"/>
</dbReference>
<evidence type="ECO:0000259" key="4">
    <source>
        <dbReference type="PROSITE" id="PS50110"/>
    </source>
</evidence>
<gene>
    <name evidence="5" type="ORF">A3A96_00655</name>
</gene>
<reference evidence="5 6" key="1">
    <citation type="journal article" date="2016" name="Nat. Commun.">
        <title>Thousands of microbial genomes shed light on interconnected biogeochemical processes in an aquifer system.</title>
        <authorList>
            <person name="Anantharaman K."/>
            <person name="Brown C.T."/>
            <person name="Hug L.A."/>
            <person name="Sharon I."/>
            <person name="Castelle C.J."/>
            <person name="Probst A.J."/>
            <person name="Thomas B.C."/>
            <person name="Singh A."/>
            <person name="Wilkins M.J."/>
            <person name="Karaoz U."/>
            <person name="Brodie E.L."/>
            <person name="Williams K.H."/>
            <person name="Hubbard S.S."/>
            <person name="Banfield J.F."/>
        </authorList>
    </citation>
    <scope>NUCLEOTIDE SEQUENCE [LARGE SCALE GENOMIC DNA]</scope>
</reference>
<dbReference type="Gene3D" id="3.40.50.2300">
    <property type="match status" value="1"/>
</dbReference>
<sequence>MTNKNTLASKKILFVEDDMFFANMISMKLGGLGCVLMNAINGEQAMSALEKDKPDLIILDLLLPGGMDGFAILEKIKGDTNLKNIPVVILSNLGRIEDVEKGIRLGAFRYLTKALVSPSEVIENLELALNSKKM</sequence>
<dbReference type="SUPFAM" id="SSF52172">
    <property type="entry name" value="CheY-like"/>
    <property type="match status" value="1"/>
</dbReference>
<protein>
    <recommendedName>
        <fullName evidence="4">Response regulatory domain-containing protein</fullName>
    </recommendedName>
</protein>
<keyword evidence="1 2" id="KW-0597">Phosphoprotein</keyword>
<dbReference type="STRING" id="1802758.A3A96_00655"/>
<dbReference type="AlphaFoldDB" id="A0A1G2TXC4"/>
<dbReference type="EMBL" id="MHWB01000009">
    <property type="protein sequence ID" value="OHB01937.1"/>
    <property type="molecule type" value="Genomic_DNA"/>
</dbReference>
<organism evidence="5 6">
    <name type="scientific">Candidatus Zambryskibacteria bacterium RIFCSPLOWO2_01_FULL_39_39</name>
    <dbReference type="NCBI Taxonomy" id="1802758"/>
    <lineage>
        <taxon>Bacteria</taxon>
        <taxon>Candidatus Zambryskiibacteriota</taxon>
    </lineage>
</organism>
<name>A0A1G2TXC4_9BACT</name>
<dbReference type="PANTHER" id="PTHR44591">
    <property type="entry name" value="STRESS RESPONSE REGULATOR PROTEIN 1"/>
    <property type="match status" value="1"/>
</dbReference>
<accession>A0A1G2TXC4</accession>
<dbReference type="PANTHER" id="PTHR44591:SF3">
    <property type="entry name" value="RESPONSE REGULATORY DOMAIN-CONTAINING PROTEIN"/>
    <property type="match status" value="1"/>
</dbReference>
<dbReference type="GO" id="GO:0000160">
    <property type="term" value="P:phosphorelay signal transduction system"/>
    <property type="evidence" value="ECO:0007669"/>
    <property type="project" value="InterPro"/>
</dbReference>
<feature type="domain" description="Response regulatory" evidence="4">
    <location>
        <begin position="11"/>
        <end position="128"/>
    </location>
</feature>
<keyword evidence="3" id="KW-1133">Transmembrane helix</keyword>
<evidence type="ECO:0000313" key="5">
    <source>
        <dbReference type="EMBL" id="OHB01937.1"/>
    </source>
</evidence>
<evidence type="ECO:0000313" key="6">
    <source>
        <dbReference type="Proteomes" id="UP000177707"/>
    </source>
</evidence>
<keyword evidence="3" id="KW-0472">Membrane</keyword>
<dbReference type="InterPro" id="IPR050595">
    <property type="entry name" value="Bact_response_regulator"/>
</dbReference>
<evidence type="ECO:0000256" key="2">
    <source>
        <dbReference type="PROSITE-ProRule" id="PRU00169"/>
    </source>
</evidence>
<dbReference type="PROSITE" id="PS50110">
    <property type="entry name" value="RESPONSE_REGULATORY"/>
    <property type="match status" value="1"/>
</dbReference>
<evidence type="ECO:0000256" key="1">
    <source>
        <dbReference type="ARBA" id="ARBA00022553"/>
    </source>
</evidence>
<feature type="transmembrane region" description="Helical" evidence="3">
    <location>
        <begin position="20"/>
        <end position="40"/>
    </location>
</feature>
<proteinExistence type="predicted"/>